<proteinExistence type="predicted"/>
<keyword evidence="1" id="KW-0472">Membrane</keyword>
<gene>
    <name evidence="2" type="ORF">SAMN05216564_11241</name>
</gene>
<keyword evidence="1" id="KW-0812">Transmembrane</keyword>
<dbReference type="EMBL" id="FNPC01000012">
    <property type="protein sequence ID" value="SDY86355.1"/>
    <property type="molecule type" value="Genomic_DNA"/>
</dbReference>
<evidence type="ECO:0000256" key="1">
    <source>
        <dbReference type="SAM" id="Phobius"/>
    </source>
</evidence>
<feature type="transmembrane region" description="Helical" evidence="1">
    <location>
        <begin position="167"/>
        <end position="193"/>
    </location>
</feature>
<evidence type="ECO:0000313" key="2">
    <source>
        <dbReference type="EMBL" id="SDY86355.1"/>
    </source>
</evidence>
<protein>
    <submittedName>
        <fullName evidence="2">Uncharacterized protein</fullName>
    </submittedName>
</protein>
<dbReference type="RefSeq" id="WP_143114476.1">
    <property type="nucleotide sequence ID" value="NZ_FNPC01000012.1"/>
</dbReference>
<keyword evidence="1" id="KW-1133">Transmembrane helix</keyword>
<dbReference type="Proteomes" id="UP000199079">
    <property type="component" value="Unassembled WGS sequence"/>
</dbReference>
<keyword evidence="3" id="KW-1185">Reference proteome</keyword>
<sequence>MTGDSDSYSHPARKVDLEELKQVAVEKHRKVPAVTRRMVAPEFPEVDPATIGQNLDDLVDADEIRRFNDGDVKLWWYPRENEEGGSVSYNELFDDSIDFDEIEPEMVPRDLAKEIAYEKLPYYDPGSLWRDIARATQSGIMFSLGLIIAAFGGAISGSFGLTEETYLLVLQLGVVGALFTTGIYVAAAVLDILASREHISRDPFPQVRQFFR</sequence>
<organism evidence="2 3">
    <name type="scientific">Halopenitus persicus</name>
    <dbReference type="NCBI Taxonomy" id="1048396"/>
    <lineage>
        <taxon>Archaea</taxon>
        <taxon>Methanobacteriati</taxon>
        <taxon>Methanobacteriota</taxon>
        <taxon>Stenosarchaea group</taxon>
        <taxon>Halobacteria</taxon>
        <taxon>Halobacteriales</taxon>
        <taxon>Haloferacaceae</taxon>
        <taxon>Halopenitus</taxon>
    </lineage>
</organism>
<evidence type="ECO:0000313" key="3">
    <source>
        <dbReference type="Proteomes" id="UP000199079"/>
    </source>
</evidence>
<dbReference type="OrthoDB" id="379652at2157"/>
<name>A0A1H3ND24_9EURY</name>
<reference evidence="3" key="1">
    <citation type="submission" date="2016-10" db="EMBL/GenBank/DDBJ databases">
        <authorList>
            <person name="Varghese N."/>
            <person name="Submissions S."/>
        </authorList>
    </citation>
    <scope>NUCLEOTIDE SEQUENCE [LARGE SCALE GENOMIC DNA]</scope>
    <source>
        <strain evidence="3">DC30,IBRC 10041,KCTC 4046</strain>
    </source>
</reference>
<accession>A0A1H3ND24</accession>
<dbReference type="AlphaFoldDB" id="A0A1H3ND24"/>
<feature type="transmembrane region" description="Helical" evidence="1">
    <location>
        <begin position="140"/>
        <end position="161"/>
    </location>
</feature>